<proteinExistence type="predicted"/>
<dbReference type="GO" id="GO:0016787">
    <property type="term" value="F:hydrolase activity"/>
    <property type="evidence" value="ECO:0007669"/>
    <property type="project" value="UniProtKB-KW"/>
</dbReference>
<dbReference type="Gene3D" id="3.40.50.1000">
    <property type="entry name" value="HAD superfamily/HAD-like"/>
    <property type="match status" value="1"/>
</dbReference>
<evidence type="ECO:0000313" key="1">
    <source>
        <dbReference type="EMBL" id="MCI0127619.1"/>
    </source>
</evidence>
<dbReference type="InterPro" id="IPR023214">
    <property type="entry name" value="HAD_sf"/>
</dbReference>
<sequence>MSRAVLFDVDGVLVHSRFHPNEGARRFWDTHLLEDMGVDPARFQQFFGADFDQVIMGKRSFVNALDAFLPSVGYKGSTMDFIGYWLARDSQLNRQLLEVIKRLRAGGARLYLATNQEHLRASYLWNELKLSHLFDDMFYAARLGAMKPDREFFRRVEDYLGPQAEPPLFFDDSERVIEAGNKYGWESVLFNHITDCTGHPWVGERTRHGERT</sequence>
<name>A0AA41UDR0_9HYPH</name>
<comment type="caution">
    <text evidence="1">The sequence shown here is derived from an EMBL/GenBank/DDBJ whole genome shotgun (WGS) entry which is preliminary data.</text>
</comment>
<dbReference type="InterPro" id="IPR006439">
    <property type="entry name" value="HAD-SF_hydro_IA"/>
</dbReference>
<organism evidence="1 2">
    <name type="scientific">Paradevosia shaoguanensis</name>
    <dbReference type="NCBI Taxonomy" id="1335043"/>
    <lineage>
        <taxon>Bacteria</taxon>
        <taxon>Pseudomonadati</taxon>
        <taxon>Pseudomonadota</taxon>
        <taxon>Alphaproteobacteria</taxon>
        <taxon>Hyphomicrobiales</taxon>
        <taxon>Devosiaceae</taxon>
        <taxon>Paradevosia</taxon>
    </lineage>
</organism>
<dbReference type="EMBL" id="JALAZD010000001">
    <property type="protein sequence ID" value="MCI0127619.1"/>
    <property type="molecule type" value="Genomic_DNA"/>
</dbReference>
<accession>A0AA41UDR0</accession>
<dbReference type="Pfam" id="PF00702">
    <property type="entry name" value="Hydrolase"/>
    <property type="match status" value="1"/>
</dbReference>
<keyword evidence="1" id="KW-0378">Hydrolase</keyword>
<protein>
    <submittedName>
        <fullName evidence="1">HAD-IA family hydrolase</fullName>
    </submittedName>
</protein>
<dbReference type="SFLD" id="SFLDG01129">
    <property type="entry name" value="C1.5:_HAD__Beta-PGM__Phosphata"/>
    <property type="match status" value="1"/>
</dbReference>
<dbReference type="SUPFAM" id="SSF56784">
    <property type="entry name" value="HAD-like"/>
    <property type="match status" value="1"/>
</dbReference>
<reference evidence="1" key="1">
    <citation type="submission" date="2022-03" db="EMBL/GenBank/DDBJ databases">
        <title>The complete genome sequence of a Methyloterrigena soli.</title>
        <authorList>
            <person name="Zi Z."/>
        </authorList>
    </citation>
    <scope>NUCLEOTIDE SEQUENCE</scope>
    <source>
        <strain evidence="1">M48</strain>
    </source>
</reference>
<dbReference type="PANTHER" id="PTHR43611:SF3">
    <property type="entry name" value="FLAVIN MONONUCLEOTIDE HYDROLASE 1, CHLOROPLATIC"/>
    <property type="match status" value="1"/>
</dbReference>
<dbReference type="Proteomes" id="UP001156140">
    <property type="component" value="Unassembled WGS sequence"/>
</dbReference>
<gene>
    <name evidence="1" type="ORF">ML536_12370</name>
</gene>
<evidence type="ECO:0000313" key="2">
    <source>
        <dbReference type="Proteomes" id="UP001156140"/>
    </source>
</evidence>
<keyword evidence="2" id="KW-1185">Reference proteome</keyword>
<dbReference type="RefSeq" id="WP_203063905.1">
    <property type="nucleotide sequence ID" value="NZ_CP068983.1"/>
</dbReference>
<dbReference type="PANTHER" id="PTHR43611">
    <property type="entry name" value="ALPHA-D-GLUCOSE 1-PHOSPHATE PHOSPHATASE"/>
    <property type="match status" value="1"/>
</dbReference>
<dbReference type="InterPro" id="IPR036412">
    <property type="entry name" value="HAD-like_sf"/>
</dbReference>
<dbReference type="AlphaFoldDB" id="A0AA41UDR0"/>
<dbReference type="SFLD" id="SFLDS00003">
    <property type="entry name" value="Haloacid_Dehalogenase"/>
    <property type="match status" value="1"/>
</dbReference>
<dbReference type="NCBIfam" id="TIGR01509">
    <property type="entry name" value="HAD-SF-IA-v3"/>
    <property type="match status" value="1"/>
</dbReference>